<dbReference type="InterPro" id="IPR043855">
    <property type="entry name" value="DUF5817"/>
</dbReference>
<name>A0A1H0YGK7_9EURY</name>
<dbReference type="EMBL" id="FNKQ01000001">
    <property type="protein sequence ID" value="SDQ14394.1"/>
    <property type="molecule type" value="Genomic_DNA"/>
</dbReference>
<accession>A0A1H0YGK7</accession>
<dbReference type="Proteomes" id="UP000255421">
    <property type="component" value="Unassembled WGS sequence"/>
</dbReference>
<dbReference type="AlphaFoldDB" id="A0A1H0YGK7"/>
<dbReference type="InterPro" id="IPR053849">
    <property type="entry name" value="DUF5817_C"/>
</dbReference>
<dbReference type="Gene3D" id="1.10.10.10">
    <property type="entry name" value="Winged helix-like DNA-binding domain superfamily/Winged helix DNA-binding domain"/>
    <property type="match status" value="1"/>
</dbReference>
<protein>
    <submittedName>
        <fullName evidence="4">Replication protein H</fullName>
    </submittedName>
</protein>
<evidence type="ECO:0000313" key="6">
    <source>
        <dbReference type="Proteomes" id="UP000199289"/>
    </source>
</evidence>
<proteinExistence type="predicted"/>
<dbReference type="InterPro" id="IPR036388">
    <property type="entry name" value="WH-like_DNA-bd_sf"/>
</dbReference>
<organism evidence="5 6">
    <name type="scientific">Halopelagius longus</name>
    <dbReference type="NCBI Taxonomy" id="1236180"/>
    <lineage>
        <taxon>Archaea</taxon>
        <taxon>Methanobacteriati</taxon>
        <taxon>Methanobacteriota</taxon>
        <taxon>Stenosarchaea group</taxon>
        <taxon>Halobacteria</taxon>
        <taxon>Halobacteriales</taxon>
        <taxon>Haloferacaceae</taxon>
    </lineage>
</organism>
<gene>
    <name evidence="4" type="ORF">DWB78_12565</name>
    <name evidence="5" type="ORF">SAMN05216278_0628</name>
</gene>
<dbReference type="OrthoDB" id="142616at2157"/>
<dbReference type="Pfam" id="PF19134">
    <property type="entry name" value="DUF5817"/>
    <property type="match status" value="1"/>
</dbReference>
<evidence type="ECO:0000259" key="2">
    <source>
        <dbReference type="Pfam" id="PF19134"/>
    </source>
</evidence>
<feature type="compositionally biased region" description="Polar residues" evidence="1">
    <location>
        <begin position="112"/>
        <end position="121"/>
    </location>
</feature>
<feature type="domain" description="DUF5817" evidence="3">
    <location>
        <begin position="123"/>
        <end position="176"/>
    </location>
</feature>
<evidence type="ECO:0000256" key="1">
    <source>
        <dbReference type="SAM" id="MobiDB-lite"/>
    </source>
</evidence>
<evidence type="ECO:0000313" key="4">
    <source>
        <dbReference type="EMBL" id="RDI72483.1"/>
    </source>
</evidence>
<reference evidence="6" key="2">
    <citation type="submission" date="2016-10" db="EMBL/GenBank/DDBJ databases">
        <authorList>
            <person name="Varghese N."/>
            <person name="Submissions S."/>
        </authorList>
    </citation>
    <scope>NUCLEOTIDE SEQUENCE [LARGE SCALE GENOMIC DNA]</scope>
    <source>
        <strain evidence="6">CGMCC 1.12397</strain>
    </source>
</reference>
<dbReference type="Proteomes" id="UP000199289">
    <property type="component" value="Unassembled WGS sequence"/>
</dbReference>
<reference evidence="5" key="1">
    <citation type="submission" date="2016-10" db="EMBL/GenBank/DDBJ databases">
        <authorList>
            <person name="de Groot N.N."/>
        </authorList>
    </citation>
    <scope>NUCLEOTIDE SEQUENCE [LARGE SCALE GENOMIC DNA]</scope>
    <source>
        <strain evidence="5">CGMCC 1.12397</strain>
    </source>
</reference>
<dbReference type="Gene3D" id="3.90.820.10">
    <property type="entry name" value="Structural Genomics, Unknown Function 30-nov-00 1gh9 Mol_id"/>
    <property type="match status" value="1"/>
</dbReference>
<feature type="region of interest" description="Disordered" evidence="1">
    <location>
        <begin position="95"/>
        <end position="122"/>
    </location>
</feature>
<sequence length="177" mass="19634">MYAVVGCNECGNMWLLSDPRTQESANCPRCGKTHRAKKLRRFAEEEDRQAARQARAALLAKKRGDSEAFAETAHVADMERLVEESGIDDREYLEGSGLDADAVDEAGERASKGSQTGSSNRLDVVRDALREGDRPTEEEVAAYAEERGIDGETARDVLERLVRRGDASESRGRYRLL</sequence>
<dbReference type="Pfam" id="PF22798">
    <property type="entry name" value="DUF5817_CT"/>
    <property type="match status" value="1"/>
</dbReference>
<dbReference type="RefSeq" id="WP_092532752.1">
    <property type="nucleotide sequence ID" value="NZ_FNKQ01000001.1"/>
</dbReference>
<reference evidence="4 7" key="3">
    <citation type="submission" date="2018-07" db="EMBL/GenBank/DDBJ databases">
        <title>Genome sequence of extremly halophilic archaeon Halopelagius longus strain BC12-B1.</title>
        <authorList>
            <person name="Zhang X."/>
        </authorList>
    </citation>
    <scope>NUCLEOTIDE SEQUENCE [LARGE SCALE GENOMIC DNA]</scope>
    <source>
        <strain evidence="4 7">BC12-B1</strain>
    </source>
</reference>
<feature type="domain" description="DUF5817" evidence="2">
    <location>
        <begin position="2"/>
        <end position="60"/>
    </location>
</feature>
<evidence type="ECO:0000259" key="3">
    <source>
        <dbReference type="Pfam" id="PF22798"/>
    </source>
</evidence>
<evidence type="ECO:0000313" key="7">
    <source>
        <dbReference type="Proteomes" id="UP000255421"/>
    </source>
</evidence>
<evidence type="ECO:0000313" key="5">
    <source>
        <dbReference type="EMBL" id="SDQ14394.1"/>
    </source>
</evidence>
<dbReference type="EMBL" id="QQST01000001">
    <property type="protein sequence ID" value="RDI72483.1"/>
    <property type="molecule type" value="Genomic_DNA"/>
</dbReference>
<keyword evidence="7" id="KW-1185">Reference proteome</keyword>